<organism evidence="2 3">
    <name type="scientific">Acinetobacter towneri</name>
    <dbReference type="NCBI Taxonomy" id="202956"/>
    <lineage>
        <taxon>Bacteria</taxon>
        <taxon>Pseudomonadati</taxon>
        <taxon>Pseudomonadota</taxon>
        <taxon>Gammaproteobacteria</taxon>
        <taxon>Moraxellales</taxon>
        <taxon>Moraxellaceae</taxon>
        <taxon>Acinetobacter</taxon>
    </lineage>
</organism>
<name>A0A1E8E018_9GAMM</name>
<dbReference type="RefSeq" id="WP_070155100.1">
    <property type="nucleotide sequence ID" value="NZ_MKQS01000020.1"/>
</dbReference>
<comment type="caution">
    <text evidence="2">The sequence shown here is derived from an EMBL/GenBank/DDBJ whole genome shotgun (WGS) entry which is preliminary data.</text>
</comment>
<dbReference type="CDD" id="cd10440">
    <property type="entry name" value="GIY-YIG_COG3680"/>
    <property type="match status" value="1"/>
</dbReference>
<evidence type="ECO:0000313" key="3">
    <source>
        <dbReference type="Proteomes" id="UP000186931"/>
    </source>
</evidence>
<dbReference type="EMBL" id="MKQS01000020">
    <property type="protein sequence ID" value="OFE42980.1"/>
    <property type="molecule type" value="Genomic_DNA"/>
</dbReference>
<dbReference type="STRING" id="202956.BJN41_11315"/>
<protein>
    <recommendedName>
        <fullName evidence="1">GIY-YIG domain-containing protein</fullName>
    </recommendedName>
</protein>
<dbReference type="Pfam" id="PF22945">
    <property type="entry name" value="LEM-3_GIY-YIG"/>
    <property type="match status" value="1"/>
</dbReference>
<accession>A0A1E8E018</accession>
<dbReference type="InterPro" id="IPR000305">
    <property type="entry name" value="GIY-YIG_endonuc"/>
</dbReference>
<feature type="domain" description="GIY-YIG" evidence="1">
    <location>
        <begin position="14"/>
        <end position="107"/>
    </location>
</feature>
<proteinExistence type="predicted"/>
<evidence type="ECO:0000259" key="1">
    <source>
        <dbReference type="PROSITE" id="PS50164"/>
    </source>
</evidence>
<dbReference type="Proteomes" id="UP000186931">
    <property type="component" value="Unassembled WGS sequence"/>
</dbReference>
<sequence length="260" mass="29548">MKIEKFSPEGCENLKWYVYRLVDPRDGSTFYIGRGLNNRIFDHVNGLLTDKDAEEDLLSLKMKQIRDIQLSGLDVIHIIHRHALESKNMAEVVEASLIDAYSGLTNIMNGKGSNEYGVANIHEIVTAYQTETVEITDDALLISINRTALERGVYDAVRFAWKLTPSEANKAKIILATVQGVIKGVFVAEQWLEATQENFPNFMLLGEDVYNHETRSKRYGFTGKNAPPEFQTKYLGKRIPEKFRKKGASNPIKYSWKAKD</sequence>
<dbReference type="AlphaFoldDB" id="A0A1E8E018"/>
<evidence type="ECO:0000313" key="2">
    <source>
        <dbReference type="EMBL" id="OFE42980.1"/>
    </source>
</evidence>
<gene>
    <name evidence="2" type="ORF">BJN41_11315</name>
</gene>
<reference evidence="2 3" key="1">
    <citation type="submission" date="2016-10" db="EMBL/GenBank/DDBJ databases">
        <title>Genome of airborne Acinetobacter sp. 5-2Ac02 in the hospital environment: Species near to Acinetobacter towneri.</title>
        <authorList>
            <person name="Barbosa B."/>
            <person name="Fernandez-Garcia L."/>
            <person name="Gato E."/>
            <person name="Leao R."/>
            <person name="Albano R."/>
            <person name="Fernandez B."/>
            <person name="Fernandez-Cuenca F."/>
            <person name="Marques E."/>
            <person name="Tomas M."/>
        </authorList>
    </citation>
    <scope>NUCLEOTIDE SEQUENCE [LARGE SCALE GENOMIC DNA]</scope>
    <source>
        <strain evidence="2 3">5-2Ac02</strain>
    </source>
</reference>
<dbReference type="PROSITE" id="PS50164">
    <property type="entry name" value="GIY_YIG"/>
    <property type="match status" value="1"/>
</dbReference>